<dbReference type="PANTHER" id="PTHR33240">
    <property type="entry name" value="OS08G0508500 PROTEIN"/>
    <property type="match status" value="1"/>
</dbReference>
<sequence length="299" mass="32844">MKVASAIVRRMLIDTGSSVDIITWDCLKKLTYPRRDIIPLVHPILGFGGQEVNLTRMIRLPLRFGDKGKARNVNVDFLVVDVPTTYNIILGRPTLHKEKAIIAPTCFSFNLKPTMEVWACAGRLAHSSGIGVVPSSSSPSPEGDKLHFFGVLALSLGLLAFLYIMDIENEKLEKDKKEEYVPLTSATTTSSSVTSGGYEVPEAAKSHDLSRSRTNSNLAAESSAKKLVERARVLMGVSPHEKRSCMRSLKSTRDSWRPRASPPTNRSTERVGGDDSLTSFPLIEARVEAAVSSWWSSIS</sequence>
<organism evidence="2 3">
    <name type="scientific">Carnegiea gigantea</name>
    <dbReference type="NCBI Taxonomy" id="171969"/>
    <lineage>
        <taxon>Eukaryota</taxon>
        <taxon>Viridiplantae</taxon>
        <taxon>Streptophyta</taxon>
        <taxon>Embryophyta</taxon>
        <taxon>Tracheophyta</taxon>
        <taxon>Spermatophyta</taxon>
        <taxon>Magnoliopsida</taxon>
        <taxon>eudicotyledons</taxon>
        <taxon>Gunneridae</taxon>
        <taxon>Pentapetalae</taxon>
        <taxon>Caryophyllales</taxon>
        <taxon>Cactineae</taxon>
        <taxon>Cactaceae</taxon>
        <taxon>Cactoideae</taxon>
        <taxon>Echinocereeae</taxon>
        <taxon>Carnegiea</taxon>
    </lineage>
</organism>
<dbReference type="EMBL" id="JAKOGI010000465">
    <property type="protein sequence ID" value="KAJ8434600.1"/>
    <property type="molecule type" value="Genomic_DNA"/>
</dbReference>
<protein>
    <recommendedName>
        <fullName evidence="4">Peptidase A2 domain-containing protein</fullName>
    </recommendedName>
</protein>
<evidence type="ECO:0000313" key="2">
    <source>
        <dbReference type="EMBL" id="KAJ8434600.1"/>
    </source>
</evidence>
<comment type="caution">
    <text evidence="2">The sequence shown here is derived from an EMBL/GenBank/DDBJ whole genome shotgun (WGS) entry which is preliminary data.</text>
</comment>
<feature type="compositionally biased region" description="Basic and acidic residues" evidence="1">
    <location>
        <begin position="202"/>
        <end position="211"/>
    </location>
</feature>
<feature type="region of interest" description="Disordered" evidence="1">
    <location>
        <begin position="183"/>
        <end position="223"/>
    </location>
</feature>
<reference evidence="2" key="1">
    <citation type="submission" date="2022-04" db="EMBL/GenBank/DDBJ databases">
        <title>Carnegiea gigantea Genome sequencing and assembly v2.</title>
        <authorList>
            <person name="Copetti D."/>
            <person name="Sanderson M.J."/>
            <person name="Burquez A."/>
            <person name="Wojciechowski M.F."/>
        </authorList>
    </citation>
    <scope>NUCLEOTIDE SEQUENCE</scope>
    <source>
        <strain evidence="2">SGP5-SGP5p</strain>
        <tissue evidence="2">Aerial part</tissue>
    </source>
</reference>
<accession>A0A9Q1K0N4</accession>
<evidence type="ECO:0000313" key="3">
    <source>
        <dbReference type="Proteomes" id="UP001153076"/>
    </source>
</evidence>
<dbReference type="InterPro" id="IPR021109">
    <property type="entry name" value="Peptidase_aspartic_dom_sf"/>
</dbReference>
<dbReference type="Gene3D" id="2.40.70.10">
    <property type="entry name" value="Acid Proteases"/>
    <property type="match status" value="1"/>
</dbReference>
<feature type="region of interest" description="Disordered" evidence="1">
    <location>
        <begin position="238"/>
        <end position="276"/>
    </location>
</feature>
<feature type="compositionally biased region" description="Low complexity" evidence="1">
    <location>
        <begin position="184"/>
        <end position="195"/>
    </location>
</feature>
<evidence type="ECO:0000256" key="1">
    <source>
        <dbReference type="SAM" id="MobiDB-lite"/>
    </source>
</evidence>
<dbReference type="OrthoDB" id="1736143at2759"/>
<dbReference type="SUPFAM" id="SSF50630">
    <property type="entry name" value="Acid proteases"/>
    <property type="match status" value="1"/>
</dbReference>
<dbReference type="AlphaFoldDB" id="A0A9Q1K0N4"/>
<gene>
    <name evidence="2" type="ORF">Cgig2_025026</name>
</gene>
<name>A0A9Q1K0N4_9CARY</name>
<evidence type="ECO:0008006" key="4">
    <source>
        <dbReference type="Google" id="ProtNLM"/>
    </source>
</evidence>
<keyword evidence="3" id="KW-1185">Reference proteome</keyword>
<proteinExistence type="predicted"/>
<dbReference type="PANTHER" id="PTHR33240:SF17">
    <property type="entry name" value="EUKARYOTIC PEPTIDE CHAIN RELEASE FACTOR GTP-BINDING SUBUNIT-LIKE"/>
    <property type="match status" value="1"/>
</dbReference>
<dbReference type="Proteomes" id="UP001153076">
    <property type="component" value="Unassembled WGS sequence"/>
</dbReference>
<dbReference type="CDD" id="cd00303">
    <property type="entry name" value="retropepsin_like"/>
    <property type="match status" value="1"/>
</dbReference>